<gene>
    <name evidence="2" type="ORF">UW02_C0002G0030</name>
</gene>
<evidence type="ECO:0000313" key="3">
    <source>
        <dbReference type="Proteomes" id="UP000034751"/>
    </source>
</evidence>
<dbReference type="STRING" id="1618747.UW02_C0002G0030"/>
<comment type="caution">
    <text evidence="2">The sequence shown here is derived from an EMBL/GenBank/DDBJ whole genome shotgun (WGS) entry which is preliminary data.</text>
</comment>
<evidence type="ECO:0000313" key="2">
    <source>
        <dbReference type="EMBL" id="KKT20038.1"/>
    </source>
</evidence>
<dbReference type="EMBL" id="LCGS01000002">
    <property type="protein sequence ID" value="KKT20038.1"/>
    <property type="molecule type" value="Genomic_DNA"/>
</dbReference>
<name>A0A0G1FD83_9BACT</name>
<dbReference type="AlphaFoldDB" id="A0A0G1FD83"/>
<proteinExistence type="predicted"/>
<sequence>MENISEKISEKFSRKPQKGIHSGLHAHVDEIRKEYGETHIIKGVGSFGFYLGLLKGVPDSMIWQWRSEIRQSNVHTPAKVFCWKVRQWKKQKAVDNPESDKKI</sequence>
<organism evidence="2 3">
    <name type="scientific">Candidatus Nomurabacteria bacterium GW2011_GWB1_43_7</name>
    <dbReference type="NCBI Taxonomy" id="1618747"/>
    <lineage>
        <taxon>Bacteria</taxon>
        <taxon>Candidatus Nomuraibacteriota</taxon>
    </lineage>
</organism>
<evidence type="ECO:0000256" key="1">
    <source>
        <dbReference type="SAM" id="MobiDB-lite"/>
    </source>
</evidence>
<reference evidence="2 3" key="1">
    <citation type="journal article" date="2015" name="Nature">
        <title>rRNA introns, odd ribosomes, and small enigmatic genomes across a large radiation of phyla.</title>
        <authorList>
            <person name="Brown C.T."/>
            <person name="Hug L.A."/>
            <person name="Thomas B.C."/>
            <person name="Sharon I."/>
            <person name="Castelle C.J."/>
            <person name="Singh A."/>
            <person name="Wilkins M.J."/>
            <person name="Williams K.H."/>
            <person name="Banfield J.F."/>
        </authorList>
    </citation>
    <scope>NUCLEOTIDE SEQUENCE [LARGE SCALE GENOMIC DNA]</scope>
</reference>
<dbReference type="PATRIC" id="fig|1618747.3.peg.81"/>
<feature type="region of interest" description="Disordered" evidence="1">
    <location>
        <begin position="1"/>
        <end position="21"/>
    </location>
</feature>
<feature type="compositionally biased region" description="Basic and acidic residues" evidence="1">
    <location>
        <begin position="1"/>
        <end position="13"/>
    </location>
</feature>
<dbReference type="Proteomes" id="UP000034751">
    <property type="component" value="Unassembled WGS sequence"/>
</dbReference>
<accession>A0A0G1FD83</accession>
<protein>
    <submittedName>
        <fullName evidence="2">Uncharacterized protein</fullName>
    </submittedName>
</protein>